<evidence type="ECO:0000256" key="12">
    <source>
        <dbReference type="ARBA" id="ARBA00023268"/>
    </source>
</evidence>
<feature type="binding site" evidence="16">
    <location>
        <position position="83"/>
    </location>
    <ligand>
        <name>Zn(2+)</name>
        <dbReference type="ChEBI" id="CHEBI:29105"/>
        <note>catalytic</note>
    </ligand>
</feature>
<feature type="binding site" evidence="15">
    <location>
        <position position="178"/>
    </location>
    <ligand>
        <name>NADP(+)</name>
        <dbReference type="ChEBI" id="CHEBI:58349"/>
    </ligand>
</feature>
<name>A0A081PLX0_9SPHI</name>
<keyword evidence="7 13" id="KW-0479">Metal-binding</keyword>
<keyword evidence="10 13" id="KW-0521">NADP</keyword>
<dbReference type="EMBL" id="JNFF01000006">
    <property type="protein sequence ID" value="KEQ31693.1"/>
    <property type="molecule type" value="Genomic_DNA"/>
</dbReference>
<evidence type="ECO:0000256" key="2">
    <source>
        <dbReference type="ARBA" id="ARBA00004882"/>
    </source>
</evidence>
<dbReference type="GO" id="GO:0008270">
    <property type="term" value="F:zinc ion binding"/>
    <property type="evidence" value="ECO:0007669"/>
    <property type="project" value="InterPro"/>
</dbReference>
<keyword evidence="9 13" id="KW-0862">Zinc</keyword>
<feature type="binding site" evidence="16">
    <location>
        <position position="50"/>
    </location>
    <ligand>
        <name>Zn(2+)</name>
        <dbReference type="ChEBI" id="CHEBI:29105"/>
        <note>catalytic</note>
    </ligand>
</feature>
<dbReference type="Proteomes" id="UP000028007">
    <property type="component" value="Unassembled WGS sequence"/>
</dbReference>
<dbReference type="EC" id="1.1.1.193" evidence="13"/>
<proteinExistence type="inferred from homology"/>
<dbReference type="PANTHER" id="PTHR38011">
    <property type="entry name" value="DIHYDROFOLATE REDUCTASE FAMILY PROTEIN (AFU_ORTHOLOGUE AFUA_8G06820)"/>
    <property type="match status" value="1"/>
</dbReference>
<feature type="binding site" evidence="15">
    <location>
        <position position="192"/>
    </location>
    <ligand>
        <name>substrate</name>
    </ligand>
</feature>
<feature type="active site" description="Proton donor" evidence="14">
    <location>
        <position position="52"/>
    </location>
</feature>
<evidence type="ECO:0000256" key="6">
    <source>
        <dbReference type="ARBA" id="ARBA00022619"/>
    </source>
</evidence>
<dbReference type="Pfam" id="PF00383">
    <property type="entry name" value="dCMP_cyt_deam_1"/>
    <property type="match status" value="1"/>
</dbReference>
<dbReference type="EC" id="3.5.4.26" evidence="13"/>
<evidence type="ECO:0000256" key="5">
    <source>
        <dbReference type="ARBA" id="ARBA00007417"/>
    </source>
</evidence>
<evidence type="ECO:0000313" key="18">
    <source>
        <dbReference type="EMBL" id="KEQ31693.1"/>
    </source>
</evidence>
<dbReference type="NCBIfam" id="TIGR00326">
    <property type="entry name" value="eubact_ribD"/>
    <property type="match status" value="1"/>
</dbReference>
<dbReference type="GO" id="GO:0009231">
    <property type="term" value="P:riboflavin biosynthetic process"/>
    <property type="evidence" value="ECO:0007669"/>
    <property type="project" value="UniProtKB-UniPathway"/>
</dbReference>
<feature type="binding site" evidence="15">
    <location>
        <position position="215"/>
    </location>
    <ligand>
        <name>substrate</name>
    </ligand>
</feature>
<dbReference type="FunFam" id="3.40.140.10:FF:000025">
    <property type="entry name" value="Riboflavin biosynthesis protein RibD"/>
    <property type="match status" value="1"/>
</dbReference>
<dbReference type="GO" id="GO:0008703">
    <property type="term" value="F:5-amino-6-(5-phosphoribosylamino)uracil reductase activity"/>
    <property type="evidence" value="ECO:0007669"/>
    <property type="project" value="UniProtKB-EC"/>
</dbReference>
<dbReference type="InterPro" id="IPR024072">
    <property type="entry name" value="DHFR-like_dom_sf"/>
</dbReference>
<evidence type="ECO:0000313" key="19">
    <source>
        <dbReference type="Proteomes" id="UP000028007"/>
    </source>
</evidence>
<dbReference type="SUPFAM" id="SSF53927">
    <property type="entry name" value="Cytidine deaminase-like"/>
    <property type="match status" value="1"/>
</dbReference>
<dbReference type="eggNOG" id="COG0117">
    <property type="taxonomic scope" value="Bacteria"/>
</dbReference>
<dbReference type="UniPathway" id="UPA00275">
    <property type="reaction ID" value="UER00401"/>
</dbReference>
<feature type="domain" description="CMP/dCMP-type deaminase" evidence="17">
    <location>
        <begin position="1"/>
        <end position="131"/>
    </location>
</feature>
<feature type="binding site" evidence="15">
    <location>
        <position position="208"/>
    </location>
    <ligand>
        <name>NADP(+)</name>
        <dbReference type="ChEBI" id="CHEBI:58349"/>
    </ligand>
</feature>
<evidence type="ECO:0000256" key="13">
    <source>
        <dbReference type="PIRNR" id="PIRNR006769"/>
    </source>
</evidence>
<comment type="pathway">
    <text evidence="2 13">Cofactor biosynthesis; riboflavin biosynthesis; 5-amino-6-(D-ribitylamino)uracil from GTP: step 2/4.</text>
</comment>
<dbReference type="OrthoDB" id="9800865at2"/>
<dbReference type="eggNOG" id="COG1985">
    <property type="taxonomic scope" value="Bacteria"/>
</dbReference>
<dbReference type="PIRSF" id="PIRSF006769">
    <property type="entry name" value="RibD"/>
    <property type="match status" value="1"/>
</dbReference>
<comment type="caution">
    <text evidence="18">The sequence shown here is derived from an EMBL/GenBank/DDBJ whole genome shotgun (WGS) entry which is preliminary data.</text>
</comment>
<dbReference type="PANTHER" id="PTHR38011:SF7">
    <property type="entry name" value="2,5-DIAMINO-6-RIBOSYLAMINO-4(3H)-PYRIMIDINONE 5'-PHOSPHATE REDUCTASE"/>
    <property type="match status" value="1"/>
</dbReference>
<dbReference type="InterPro" id="IPR016192">
    <property type="entry name" value="APOBEC/CMP_deaminase_Zn-bd"/>
</dbReference>
<evidence type="ECO:0000256" key="3">
    <source>
        <dbReference type="ARBA" id="ARBA00004910"/>
    </source>
</evidence>
<evidence type="ECO:0000256" key="11">
    <source>
        <dbReference type="ARBA" id="ARBA00023002"/>
    </source>
</evidence>
<comment type="pathway">
    <text evidence="3 13">Cofactor biosynthesis; riboflavin biosynthesis; 5-amino-6-(D-ribitylamino)uracil from GTP: step 3/4.</text>
</comment>
<dbReference type="CDD" id="cd01284">
    <property type="entry name" value="Riboflavin_deaminase-reductase"/>
    <property type="match status" value="1"/>
</dbReference>
<evidence type="ECO:0000256" key="9">
    <source>
        <dbReference type="ARBA" id="ARBA00022833"/>
    </source>
</evidence>
<reference evidence="18 19" key="1">
    <citation type="journal article" date="1992" name="Int. J. Syst. Bacteriol.">
        <title>Sphingobacterium antarcticus sp. nov. a Psychrotrophic Bacterium from the Soils of Schirmacher Oasis, Antarctica.</title>
        <authorList>
            <person name="Shivaji S."/>
            <person name="Ray M.K."/>
            <person name="Rao N.S."/>
            <person name="Saiserr L."/>
            <person name="Jagannadham M.V."/>
            <person name="Kumar G.S."/>
            <person name="Reddy G."/>
            <person name="Bhargava P.M."/>
        </authorList>
    </citation>
    <scope>NUCLEOTIDE SEQUENCE [LARGE SCALE GENOMIC DNA]</scope>
    <source>
        <strain evidence="18 19">4BY</strain>
    </source>
</reference>
<evidence type="ECO:0000256" key="16">
    <source>
        <dbReference type="PIRSR" id="PIRSR006769-3"/>
    </source>
</evidence>
<dbReference type="Pfam" id="PF01872">
    <property type="entry name" value="RibD_C"/>
    <property type="match status" value="1"/>
</dbReference>
<evidence type="ECO:0000256" key="14">
    <source>
        <dbReference type="PIRSR" id="PIRSR006769-1"/>
    </source>
</evidence>
<evidence type="ECO:0000256" key="15">
    <source>
        <dbReference type="PIRSR" id="PIRSR006769-2"/>
    </source>
</evidence>
<dbReference type="GO" id="GO:0008835">
    <property type="term" value="F:diaminohydroxyphosphoribosylaminopyrimidine deaminase activity"/>
    <property type="evidence" value="ECO:0007669"/>
    <property type="project" value="UniProtKB-EC"/>
</dbReference>
<evidence type="ECO:0000256" key="7">
    <source>
        <dbReference type="ARBA" id="ARBA00022723"/>
    </source>
</evidence>
<evidence type="ECO:0000256" key="4">
    <source>
        <dbReference type="ARBA" id="ARBA00005259"/>
    </source>
</evidence>
<dbReference type="AlphaFoldDB" id="A0A081PLX0"/>
<keyword evidence="6 13" id="KW-0686">Riboflavin biosynthesis</keyword>
<gene>
    <name evidence="18" type="ORF">N180_14440</name>
</gene>
<dbReference type="InterPro" id="IPR002734">
    <property type="entry name" value="RibDG_C"/>
</dbReference>
<protein>
    <recommendedName>
        <fullName evidence="13">Riboflavin biosynthesis protein RibD</fullName>
    </recommendedName>
    <domain>
        <recommendedName>
            <fullName evidence="13">Diaminohydroxyphosphoribosylaminopyrimidine deaminase</fullName>
            <shortName evidence="13">DRAP deaminase</shortName>
            <ecNumber evidence="13">3.5.4.26</ecNumber>
        </recommendedName>
        <alternativeName>
            <fullName evidence="13">Riboflavin-specific deaminase</fullName>
        </alternativeName>
    </domain>
    <domain>
        <recommendedName>
            <fullName evidence="13">5-amino-6-(5-phosphoribosylamino)uracil reductase</fullName>
            <ecNumber evidence="13">1.1.1.193</ecNumber>
        </recommendedName>
        <alternativeName>
            <fullName evidence="13">HTP reductase</fullName>
        </alternativeName>
    </domain>
</protein>
<evidence type="ECO:0000256" key="8">
    <source>
        <dbReference type="ARBA" id="ARBA00022801"/>
    </source>
</evidence>
<keyword evidence="8 13" id="KW-0378">Hydrolase</keyword>
<dbReference type="RefSeq" id="WP_037437793.1">
    <property type="nucleotide sequence ID" value="NZ_JNFF01000006.1"/>
</dbReference>
<evidence type="ECO:0000256" key="1">
    <source>
        <dbReference type="ARBA" id="ARBA00002151"/>
    </source>
</evidence>
<evidence type="ECO:0000256" key="10">
    <source>
        <dbReference type="ARBA" id="ARBA00022857"/>
    </source>
</evidence>
<feature type="binding site" evidence="15">
    <location>
        <position position="212"/>
    </location>
    <ligand>
        <name>substrate</name>
    </ligand>
</feature>
<dbReference type="PROSITE" id="PS00903">
    <property type="entry name" value="CYT_DCMP_DEAMINASES_1"/>
    <property type="match status" value="1"/>
</dbReference>
<dbReference type="InterPro" id="IPR016193">
    <property type="entry name" value="Cytidine_deaminase-like"/>
</dbReference>
<keyword evidence="11 13" id="KW-0560">Oxidoreductase</keyword>
<dbReference type="InterPro" id="IPR002125">
    <property type="entry name" value="CMP_dCMP_dom"/>
</dbReference>
<feature type="binding site" evidence="15">
    <location>
        <position position="291"/>
    </location>
    <ligand>
        <name>substrate</name>
    </ligand>
</feature>
<dbReference type="Gene3D" id="3.40.140.10">
    <property type="entry name" value="Cytidine Deaminase, domain 2"/>
    <property type="match status" value="1"/>
</dbReference>
<feature type="binding site" evidence="16">
    <location>
        <position position="92"/>
    </location>
    <ligand>
        <name>Zn(2+)</name>
        <dbReference type="ChEBI" id="CHEBI:29105"/>
        <note>catalytic</note>
    </ligand>
</feature>
<dbReference type="InterPro" id="IPR004794">
    <property type="entry name" value="Eubact_RibD"/>
</dbReference>
<keyword evidence="19" id="KW-1185">Reference proteome</keyword>
<dbReference type="PROSITE" id="PS51747">
    <property type="entry name" value="CYT_DCMP_DEAMINASES_2"/>
    <property type="match status" value="1"/>
</dbReference>
<keyword evidence="12" id="KW-0511">Multifunctional enzyme</keyword>
<comment type="function">
    <text evidence="1 13">Converts 2,5-diamino-6-(ribosylamino)-4(3h)-pyrimidinone 5'-phosphate into 5-amino-6-(ribosylamino)-2,4(1h,3h)-pyrimidinedione 5'-phosphate.</text>
</comment>
<comment type="similarity">
    <text evidence="5 13">In the C-terminal section; belongs to the HTP reductase family.</text>
</comment>
<comment type="similarity">
    <text evidence="4 13">In the N-terminal section; belongs to the cytidine and deoxycytidylate deaminase family.</text>
</comment>
<comment type="cofactor">
    <cofactor evidence="13 16">
        <name>Zn(2+)</name>
        <dbReference type="ChEBI" id="CHEBI:29105"/>
    </cofactor>
    <text evidence="13 16">Binds 1 zinc ion.</text>
</comment>
<dbReference type="InterPro" id="IPR050765">
    <property type="entry name" value="Riboflavin_Biosynth_HTPR"/>
</dbReference>
<comment type="catalytic activity">
    <reaction evidence="13">
        <text>2,5-diamino-6-hydroxy-4-(5-phosphoribosylamino)-pyrimidine + H2O + H(+) = 5-amino-6-(5-phospho-D-ribosylamino)uracil + NH4(+)</text>
        <dbReference type="Rhea" id="RHEA:21868"/>
        <dbReference type="ChEBI" id="CHEBI:15377"/>
        <dbReference type="ChEBI" id="CHEBI:15378"/>
        <dbReference type="ChEBI" id="CHEBI:28938"/>
        <dbReference type="ChEBI" id="CHEBI:58453"/>
        <dbReference type="ChEBI" id="CHEBI:58614"/>
        <dbReference type="EC" id="3.5.4.26"/>
    </reaction>
</comment>
<organism evidence="18 19">
    <name type="scientific">Pedobacter antarcticus 4BY</name>
    <dbReference type="NCBI Taxonomy" id="1358423"/>
    <lineage>
        <taxon>Bacteria</taxon>
        <taxon>Pseudomonadati</taxon>
        <taxon>Bacteroidota</taxon>
        <taxon>Sphingobacteriia</taxon>
        <taxon>Sphingobacteriales</taxon>
        <taxon>Sphingobacteriaceae</taxon>
        <taxon>Pedobacter</taxon>
    </lineage>
</organism>
<comment type="catalytic activity">
    <reaction evidence="13">
        <text>5-amino-6-(5-phospho-D-ribitylamino)uracil + NADP(+) = 5-amino-6-(5-phospho-D-ribosylamino)uracil + NADPH + H(+)</text>
        <dbReference type="Rhea" id="RHEA:17845"/>
        <dbReference type="ChEBI" id="CHEBI:15378"/>
        <dbReference type="ChEBI" id="CHEBI:57783"/>
        <dbReference type="ChEBI" id="CHEBI:58349"/>
        <dbReference type="ChEBI" id="CHEBI:58421"/>
        <dbReference type="ChEBI" id="CHEBI:58453"/>
        <dbReference type="EC" id="1.1.1.193"/>
    </reaction>
</comment>
<accession>A0A081PLX0</accession>
<feature type="binding site" evidence="15">
    <location>
        <position position="162"/>
    </location>
    <ligand>
        <name>NADP(+)</name>
        <dbReference type="ChEBI" id="CHEBI:58349"/>
    </ligand>
</feature>
<feature type="binding site" evidence="15">
    <location>
        <position position="204"/>
    </location>
    <ligand>
        <name>NADP(+)</name>
        <dbReference type="ChEBI" id="CHEBI:58349"/>
    </ligand>
</feature>
<dbReference type="SUPFAM" id="SSF53597">
    <property type="entry name" value="Dihydrofolate reductase-like"/>
    <property type="match status" value="1"/>
</dbReference>
<sequence>MSDELYMRRAMELATKGQGAVSPNPLVGCVIVKDGLIIGEGYHKKYGEAHAEVNAINHVFSQHGANAPALLQDATAYVTLEPCAHFGKTPPCADLLIKHALGKVIVANTDPFPDVNGKGISKLKDAGIQVQTGVLDKECKWINRRFFTRIEQQRPYIILKWARTANGYFSPKNAVQQWISGPLSKKLVHQWRTEEDAILVGKRTVIADDPQLSAREWPGKNPIRIVIDKNLEIPVTAKIFNDLAKTVIFNEKKTTVEGNIHYIQMEDMHFYLPQKIAFQLYLMDIQSIIIEGGAHILEQFISSGLWDEARVFTGTDSWKTGTLSPQINGNITSLTTIDKDQLTIYTNTFTT</sequence>
<evidence type="ECO:0000259" key="17">
    <source>
        <dbReference type="PROSITE" id="PS51747"/>
    </source>
</evidence>
<dbReference type="Gene3D" id="3.40.430.10">
    <property type="entry name" value="Dihydrofolate Reductase, subunit A"/>
    <property type="match status" value="1"/>
</dbReference>